<organism evidence="3 4">
    <name type="scientific">Oncorhynchus mykiss</name>
    <name type="common">Rainbow trout</name>
    <name type="synonym">Salmo gairdneri</name>
    <dbReference type="NCBI Taxonomy" id="8022"/>
    <lineage>
        <taxon>Eukaryota</taxon>
        <taxon>Metazoa</taxon>
        <taxon>Chordata</taxon>
        <taxon>Craniata</taxon>
        <taxon>Vertebrata</taxon>
        <taxon>Euteleostomi</taxon>
        <taxon>Actinopterygii</taxon>
        <taxon>Neopterygii</taxon>
        <taxon>Teleostei</taxon>
        <taxon>Protacanthopterygii</taxon>
        <taxon>Salmoniformes</taxon>
        <taxon>Salmonidae</taxon>
        <taxon>Salmoninae</taxon>
        <taxon>Oncorhynchus</taxon>
    </lineage>
</organism>
<dbReference type="GO" id="GO:0005923">
    <property type="term" value="C:bicellular tight junction"/>
    <property type="evidence" value="ECO:0007669"/>
    <property type="project" value="TreeGrafter"/>
</dbReference>
<feature type="compositionally biased region" description="Low complexity" evidence="1">
    <location>
        <begin position="149"/>
        <end position="169"/>
    </location>
</feature>
<dbReference type="InterPro" id="IPR032078">
    <property type="entry name" value="MPDZ_u10"/>
</dbReference>
<dbReference type="STRING" id="8022.A0A060WVX7"/>
<dbReference type="InterPro" id="IPR036034">
    <property type="entry name" value="PDZ_sf"/>
</dbReference>
<protein>
    <recommendedName>
        <fullName evidence="2">PDZ domain-containing protein</fullName>
    </recommendedName>
</protein>
<feature type="region of interest" description="Disordered" evidence="1">
    <location>
        <begin position="147"/>
        <end position="170"/>
    </location>
</feature>
<dbReference type="PANTHER" id="PTHR19964">
    <property type="entry name" value="MULTIPLE PDZ DOMAIN PROTEIN"/>
    <property type="match status" value="1"/>
</dbReference>
<dbReference type="Gene3D" id="2.30.42.10">
    <property type="match status" value="2"/>
</dbReference>
<dbReference type="GO" id="GO:0005737">
    <property type="term" value="C:cytoplasm"/>
    <property type="evidence" value="ECO:0007669"/>
    <property type="project" value="TreeGrafter"/>
</dbReference>
<dbReference type="InterPro" id="IPR051342">
    <property type="entry name" value="PDZ_scaffold"/>
</dbReference>
<dbReference type="GO" id="GO:0005886">
    <property type="term" value="C:plasma membrane"/>
    <property type="evidence" value="ECO:0007669"/>
    <property type="project" value="TreeGrafter"/>
</dbReference>
<feature type="domain" description="PDZ" evidence="2">
    <location>
        <begin position="183"/>
        <end position="234"/>
    </location>
</feature>
<proteinExistence type="predicted"/>
<dbReference type="SUPFAM" id="SSF50156">
    <property type="entry name" value="PDZ domain-like"/>
    <property type="match status" value="2"/>
</dbReference>
<dbReference type="AlphaFoldDB" id="A0A060WVX7"/>
<dbReference type="Proteomes" id="UP000193380">
    <property type="component" value="Unassembled WGS sequence"/>
</dbReference>
<sequence>MAVGPVREHGDTLEPQTELETCSSIAPSAIDVDMFKYVQHVILLKEEGGFGITFSEDTKDGLVIQSITEIGPAGKDGSIKSGDKLLAVEDKPVMGYTVDRVHSLLKKAKSSVKLTICTDKSSPLRPHCTGQATSLASIHRISMATLGQSESEPIRSSSRSSTPGTLASSDPVTCPIIPGCETTIDISKGRTGLGLSIVGGCDTLLGTIIIHEVYEDGAASKDGRLWAGDQILEVLERVHHLGSDPPPPPSAVISL</sequence>
<accession>A0A060WVX7</accession>
<evidence type="ECO:0000313" key="3">
    <source>
        <dbReference type="EMBL" id="CDQ71172.1"/>
    </source>
</evidence>
<dbReference type="InterPro" id="IPR001478">
    <property type="entry name" value="PDZ"/>
</dbReference>
<reference evidence="3" key="2">
    <citation type="submission" date="2014-03" db="EMBL/GenBank/DDBJ databases">
        <authorList>
            <person name="Genoscope - CEA"/>
        </authorList>
    </citation>
    <scope>NUCLEOTIDE SEQUENCE</scope>
</reference>
<gene>
    <name evidence="3" type="ORF">GSONMT00033257001</name>
</gene>
<dbReference type="GO" id="GO:0045177">
    <property type="term" value="C:apical part of cell"/>
    <property type="evidence" value="ECO:0007669"/>
    <property type="project" value="TreeGrafter"/>
</dbReference>
<evidence type="ECO:0000313" key="4">
    <source>
        <dbReference type="Proteomes" id="UP000193380"/>
    </source>
</evidence>
<evidence type="ECO:0000256" key="1">
    <source>
        <dbReference type="SAM" id="MobiDB-lite"/>
    </source>
</evidence>
<feature type="domain" description="PDZ" evidence="2">
    <location>
        <begin position="40"/>
        <end position="120"/>
    </location>
</feature>
<dbReference type="Pfam" id="PF16667">
    <property type="entry name" value="MPDZ_u10"/>
    <property type="match status" value="1"/>
</dbReference>
<name>A0A060WVX7_ONCMY</name>
<dbReference type="PaxDb" id="8022-A0A060WVX7"/>
<dbReference type="Pfam" id="PF00595">
    <property type="entry name" value="PDZ"/>
    <property type="match status" value="2"/>
</dbReference>
<evidence type="ECO:0000259" key="2">
    <source>
        <dbReference type="PROSITE" id="PS50106"/>
    </source>
</evidence>
<dbReference type="PROSITE" id="PS50106">
    <property type="entry name" value="PDZ"/>
    <property type="match status" value="2"/>
</dbReference>
<dbReference type="EMBL" id="FR904753">
    <property type="protein sequence ID" value="CDQ71172.1"/>
    <property type="molecule type" value="Genomic_DNA"/>
</dbReference>
<dbReference type="SMART" id="SM00228">
    <property type="entry name" value="PDZ"/>
    <property type="match status" value="2"/>
</dbReference>
<dbReference type="PANTHER" id="PTHR19964:SF10">
    <property type="entry name" value="MULTIPLE PDZ DOMAIN PROTEIN"/>
    <property type="match status" value="1"/>
</dbReference>
<dbReference type="GO" id="GO:0120192">
    <property type="term" value="P:tight junction assembly"/>
    <property type="evidence" value="ECO:0007669"/>
    <property type="project" value="TreeGrafter"/>
</dbReference>
<reference evidence="3" key="1">
    <citation type="journal article" date="2014" name="Nat. Commun.">
        <title>The rainbow trout genome provides novel insights into evolution after whole-genome duplication in vertebrates.</title>
        <authorList>
            <person name="Berthelot C."/>
            <person name="Brunet F."/>
            <person name="Chalopin D."/>
            <person name="Juanchich A."/>
            <person name="Bernard M."/>
            <person name="Noel B."/>
            <person name="Bento P."/>
            <person name="Da Silva C."/>
            <person name="Labadie K."/>
            <person name="Alberti A."/>
            <person name="Aury J.M."/>
            <person name="Louis A."/>
            <person name="Dehais P."/>
            <person name="Bardou P."/>
            <person name="Montfort J."/>
            <person name="Klopp C."/>
            <person name="Cabau C."/>
            <person name="Gaspin C."/>
            <person name="Thorgaard G.H."/>
            <person name="Boussaha M."/>
            <person name="Quillet E."/>
            <person name="Guyomard R."/>
            <person name="Galiana D."/>
            <person name="Bobe J."/>
            <person name="Volff J.N."/>
            <person name="Genet C."/>
            <person name="Wincker P."/>
            <person name="Jaillon O."/>
            <person name="Roest Crollius H."/>
            <person name="Guiguen Y."/>
        </authorList>
    </citation>
    <scope>NUCLEOTIDE SEQUENCE [LARGE SCALE GENOMIC DNA]</scope>
</reference>